<gene>
    <name evidence="1" type="ORF">JM93_03620</name>
</gene>
<reference evidence="1 2" key="1">
    <citation type="submission" date="2019-07" db="EMBL/GenBank/DDBJ databases">
        <title>Genomic Encyclopedia of Archaeal and Bacterial Type Strains, Phase II (KMG-II): from individual species to whole genera.</title>
        <authorList>
            <person name="Goeker M."/>
        </authorList>
    </citation>
    <scope>NUCLEOTIDE SEQUENCE [LARGE SCALE GENOMIC DNA]</scope>
    <source>
        <strain evidence="1 2">ATCC BAA-252</strain>
    </source>
</reference>
<evidence type="ECO:0000313" key="2">
    <source>
        <dbReference type="Proteomes" id="UP000320593"/>
    </source>
</evidence>
<proteinExistence type="predicted"/>
<dbReference type="EMBL" id="VLLF01000009">
    <property type="protein sequence ID" value="TWI82270.1"/>
    <property type="molecule type" value="Genomic_DNA"/>
</dbReference>
<dbReference type="AlphaFoldDB" id="A0A562SNL1"/>
<comment type="caution">
    <text evidence="1">The sequence shown here is derived from an EMBL/GenBank/DDBJ whole genome shotgun (WGS) entry which is preliminary data.</text>
</comment>
<accession>A0A562SNL1</accession>
<name>A0A562SNL1_9HYPH</name>
<sequence>MYVADLPAKAIRLIAAAIVPLPEAQLPRGAMHLTSVARPLKDIRLYSEGVTKGQCSCPILGDATLPDLNSLGKTDYRCLHYKCFAWMAAIRVMQLSGCWRGNILSSATMC</sequence>
<organism evidence="1 2">
    <name type="scientific">Roseibium hamelinense</name>
    <dbReference type="NCBI Taxonomy" id="150831"/>
    <lineage>
        <taxon>Bacteria</taxon>
        <taxon>Pseudomonadati</taxon>
        <taxon>Pseudomonadota</taxon>
        <taxon>Alphaproteobacteria</taxon>
        <taxon>Hyphomicrobiales</taxon>
        <taxon>Stappiaceae</taxon>
        <taxon>Roseibium</taxon>
    </lineage>
</organism>
<evidence type="ECO:0000313" key="1">
    <source>
        <dbReference type="EMBL" id="TWI82270.1"/>
    </source>
</evidence>
<keyword evidence="2" id="KW-1185">Reference proteome</keyword>
<dbReference type="Proteomes" id="UP000320593">
    <property type="component" value="Unassembled WGS sequence"/>
</dbReference>
<protein>
    <submittedName>
        <fullName evidence="1">Uncharacterized protein</fullName>
    </submittedName>
</protein>